<reference evidence="3" key="1">
    <citation type="submission" date="2024-06" db="EMBL/GenBank/DDBJ databases">
        <title>Kribbella sp. strain HUAS MG21 genome sequences.</title>
        <authorList>
            <person name="Mo P."/>
        </authorList>
    </citation>
    <scope>NUCLEOTIDE SEQUENCE</scope>
    <source>
        <strain evidence="3">HUAS MG21</strain>
    </source>
</reference>
<dbReference type="InterPro" id="IPR000073">
    <property type="entry name" value="AB_hydrolase_1"/>
</dbReference>
<dbReference type="InterPro" id="IPR000639">
    <property type="entry name" value="Epox_hydrolase-like"/>
</dbReference>
<dbReference type="SUPFAM" id="SSF53474">
    <property type="entry name" value="alpha/beta-Hydrolases"/>
    <property type="match status" value="1"/>
</dbReference>
<dbReference type="GO" id="GO:0016020">
    <property type="term" value="C:membrane"/>
    <property type="evidence" value="ECO:0007669"/>
    <property type="project" value="TreeGrafter"/>
</dbReference>
<name>A0AAU7THN8_9ACTN</name>
<organism evidence="3">
    <name type="scientific">Kribbella sp. HUAS MG21</name>
    <dbReference type="NCBI Taxonomy" id="3160966"/>
    <lineage>
        <taxon>Bacteria</taxon>
        <taxon>Bacillati</taxon>
        <taxon>Actinomycetota</taxon>
        <taxon>Actinomycetes</taxon>
        <taxon>Propionibacteriales</taxon>
        <taxon>Kribbellaceae</taxon>
        <taxon>Kribbella</taxon>
    </lineage>
</organism>
<evidence type="ECO:0000256" key="1">
    <source>
        <dbReference type="ARBA" id="ARBA00022801"/>
    </source>
</evidence>
<dbReference type="AlphaFoldDB" id="A0AAU7THN8"/>
<evidence type="ECO:0000313" key="3">
    <source>
        <dbReference type="EMBL" id="XBV26006.1"/>
    </source>
</evidence>
<dbReference type="PRINTS" id="PR00412">
    <property type="entry name" value="EPOXHYDRLASE"/>
</dbReference>
<accession>A0AAU7THN8</accession>
<dbReference type="PANTHER" id="PTHR43798:SF31">
    <property type="entry name" value="AB HYDROLASE SUPERFAMILY PROTEIN YCLE"/>
    <property type="match status" value="1"/>
</dbReference>
<dbReference type="Pfam" id="PF12697">
    <property type="entry name" value="Abhydrolase_6"/>
    <property type="match status" value="1"/>
</dbReference>
<dbReference type="InterPro" id="IPR029058">
    <property type="entry name" value="AB_hydrolase_fold"/>
</dbReference>
<keyword evidence="1 3" id="KW-0378">Hydrolase</keyword>
<gene>
    <name evidence="3" type="ORF">ABN611_06170</name>
</gene>
<dbReference type="GO" id="GO:0016787">
    <property type="term" value="F:hydrolase activity"/>
    <property type="evidence" value="ECO:0007669"/>
    <property type="project" value="UniProtKB-KW"/>
</dbReference>
<sequence length="262" mass="28682">MPIVAVNNRTVHYEDAGGAGTPVLALHGAFGRGATFSAVAERLRPEYRVVAPDLRGHGLSDRGGDFGREAYVDDVAQFIIAMGLEPAFVIGHSLGGVTAYQLAARHPQLARALVVEDVGAVTDRPVVAEPVLDVSGWPRSFPDRGAAEAFFSATPEPDYFLESVVQRPDKRWELLFDPRDMMQVQRGNVGVWWDDWLAAQHAVLLLRATNSFLLPSEHAKEMVARRPGAELVTFEETGHWIHRRDPDGYAAAVRAFFATSVG</sequence>
<proteinExistence type="predicted"/>
<dbReference type="InterPro" id="IPR050266">
    <property type="entry name" value="AB_hydrolase_sf"/>
</dbReference>
<dbReference type="RefSeq" id="WP_350278813.1">
    <property type="nucleotide sequence ID" value="NZ_CP158165.1"/>
</dbReference>
<dbReference type="EMBL" id="CP158165">
    <property type="protein sequence ID" value="XBV26006.1"/>
    <property type="molecule type" value="Genomic_DNA"/>
</dbReference>
<evidence type="ECO:0000259" key="2">
    <source>
        <dbReference type="Pfam" id="PF12697"/>
    </source>
</evidence>
<dbReference type="PRINTS" id="PR00111">
    <property type="entry name" value="ABHYDROLASE"/>
</dbReference>
<protein>
    <submittedName>
        <fullName evidence="3">Alpha/beta hydrolase</fullName>
    </submittedName>
</protein>
<dbReference type="PANTHER" id="PTHR43798">
    <property type="entry name" value="MONOACYLGLYCEROL LIPASE"/>
    <property type="match status" value="1"/>
</dbReference>
<dbReference type="Gene3D" id="3.40.50.1820">
    <property type="entry name" value="alpha/beta hydrolase"/>
    <property type="match status" value="1"/>
</dbReference>
<feature type="domain" description="AB hydrolase-1" evidence="2">
    <location>
        <begin position="23"/>
        <end position="252"/>
    </location>
</feature>